<dbReference type="SUPFAM" id="SSF51735">
    <property type="entry name" value="NAD(P)-binding Rossmann-fold domains"/>
    <property type="match status" value="1"/>
</dbReference>
<dbReference type="Pfam" id="PF13460">
    <property type="entry name" value="NAD_binding_10"/>
    <property type="match status" value="1"/>
</dbReference>
<dbReference type="Proteomes" id="UP001161406">
    <property type="component" value="Unassembled WGS sequence"/>
</dbReference>
<reference evidence="2" key="2">
    <citation type="submission" date="2023-01" db="EMBL/GenBank/DDBJ databases">
        <title>Draft genome sequence of Devosia yakushimensis strain NBRC 103855.</title>
        <authorList>
            <person name="Sun Q."/>
            <person name="Mori K."/>
        </authorList>
    </citation>
    <scope>NUCLEOTIDE SEQUENCE</scope>
    <source>
        <strain evidence="2">NBRC 103855</strain>
    </source>
</reference>
<evidence type="ECO:0000313" key="3">
    <source>
        <dbReference type="Proteomes" id="UP001161406"/>
    </source>
</evidence>
<feature type="domain" description="NAD(P)-binding" evidence="1">
    <location>
        <begin position="13"/>
        <end position="189"/>
    </location>
</feature>
<dbReference type="EMBL" id="BSNG01000001">
    <property type="protein sequence ID" value="GLQ09795.1"/>
    <property type="molecule type" value="Genomic_DNA"/>
</dbReference>
<dbReference type="InterPro" id="IPR052718">
    <property type="entry name" value="NmrA-type_oxidoreductase"/>
</dbReference>
<keyword evidence="3" id="KW-1185">Reference proteome</keyword>
<dbReference type="PANTHER" id="PTHR47129">
    <property type="entry name" value="QUINONE OXIDOREDUCTASE 2"/>
    <property type="match status" value="1"/>
</dbReference>
<dbReference type="Gene3D" id="3.90.25.10">
    <property type="entry name" value="UDP-galactose 4-epimerase, domain 1"/>
    <property type="match status" value="1"/>
</dbReference>
<dbReference type="RefSeq" id="WP_284389870.1">
    <property type="nucleotide sequence ID" value="NZ_BSNG01000001.1"/>
</dbReference>
<proteinExistence type="predicted"/>
<dbReference type="PANTHER" id="PTHR47129:SF1">
    <property type="entry name" value="NMRA-LIKE DOMAIN-CONTAINING PROTEIN"/>
    <property type="match status" value="1"/>
</dbReference>
<comment type="caution">
    <text evidence="2">The sequence shown here is derived from an EMBL/GenBank/DDBJ whole genome shotgun (WGS) entry which is preliminary data.</text>
</comment>
<reference evidence="2" key="1">
    <citation type="journal article" date="2014" name="Int. J. Syst. Evol. Microbiol.">
        <title>Complete genome of a new Firmicutes species belonging to the dominant human colonic microbiota ('Ruminococcus bicirculans') reveals two chromosomes and a selective capacity to utilize plant glucans.</title>
        <authorList>
            <consortium name="NISC Comparative Sequencing Program"/>
            <person name="Wegmann U."/>
            <person name="Louis P."/>
            <person name="Goesmann A."/>
            <person name="Henrissat B."/>
            <person name="Duncan S.H."/>
            <person name="Flint H.J."/>
        </authorList>
    </citation>
    <scope>NUCLEOTIDE SEQUENCE</scope>
    <source>
        <strain evidence="2">NBRC 103855</strain>
    </source>
</reference>
<evidence type="ECO:0000313" key="2">
    <source>
        <dbReference type="EMBL" id="GLQ09795.1"/>
    </source>
</evidence>
<gene>
    <name evidence="2" type="ORF">GCM10007913_17270</name>
</gene>
<organism evidence="2 3">
    <name type="scientific">Devosia yakushimensis</name>
    <dbReference type="NCBI Taxonomy" id="470028"/>
    <lineage>
        <taxon>Bacteria</taxon>
        <taxon>Pseudomonadati</taxon>
        <taxon>Pseudomonadota</taxon>
        <taxon>Alphaproteobacteria</taxon>
        <taxon>Hyphomicrobiales</taxon>
        <taxon>Devosiaceae</taxon>
        <taxon>Devosia</taxon>
    </lineage>
</organism>
<dbReference type="InterPro" id="IPR016040">
    <property type="entry name" value="NAD(P)-bd_dom"/>
</dbReference>
<dbReference type="Gene3D" id="3.40.50.720">
    <property type="entry name" value="NAD(P)-binding Rossmann-like Domain"/>
    <property type="match status" value="1"/>
</dbReference>
<protein>
    <submittedName>
        <fullName evidence="2">NAD(P)-dependent oxidoreductase</fullName>
    </submittedName>
</protein>
<name>A0ABQ5UCI0_9HYPH</name>
<dbReference type="InterPro" id="IPR036291">
    <property type="entry name" value="NAD(P)-bd_dom_sf"/>
</dbReference>
<sequence>MADFKNSALLVTGASGHFGRLAVEALLARGATKIIAGTRDPSKLADLAAKGVEVRKLDFNDKASLEAGFAGAERVLLISTDAVGSRIEQQRNAVAAAKAAGVKHIVYTSAPNPRPNPGTGVSPEHYWTEVAIAAAGLDFTFLRNHIYAEITLLGAGSAIGSGQLYDATNGGGRSYVARKDAADTAAGALLTAEGQLILDVTGPAAVTQEALATEFAKLSGKPVARVGLTTDQLRGGLVAAGLPAGMADVMVAFDIDAAGGYHAIVTDTVEQFTNRKPEALEAFLAANRGALAG</sequence>
<accession>A0ABQ5UCI0</accession>
<evidence type="ECO:0000259" key="1">
    <source>
        <dbReference type="Pfam" id="PF13460"/>
    </source>
</evidence>